<dbReference type="InterPro" id="IPR011009">
    <property type="entry name" value="Kinase-like_dom_sf"/>
</dbReference>
<sequence>MRNGERVSLLKSRQALKMARSAHAYVRGSTLKFYEWLDEQKRGTLPEGPAVWICGDCHAGNLGPLADADGKIRVQIRDLDQTVIGNPSHDLIRLALSLATASRGSNLPGVTAAEMMEAMIAGYEEALRSEDDLRDMPKTIRLVMRQSARRTWKHLAKERIDDTKPTIPLGKKFLAISKAERSRIDKLFNSDQIRALVTKIKSRESDCGIDVADAAYWMKGCSSLGLLRYAVLVKIAAGKSSDYTLVDIKEAVKASAPRYKGVRMPRSNAERVVEGARALSPNLGERMRAADFGSSSVFIRELMPQDLKFDFDTMARDEAAEVSKYLATVVGKAHALQMSVAERRAWLRALASSRSKALDAPSWLWQSVVALISSHETAYLEHCRRYALAA</sequence>
<accession>A0ABS5FYX1</accession>
<name>A0ABS5FYX1_9BRAD</name>
<dbReference type="Pfam" id="PF10009">
    <property type="entry name" value="DUF2252"/>
    <property type="match status" value="1"/>
</dbReference>
<reference evidence="2" key="1">
    <citation type="journal article" date="2021" name="ISME J.">
        <title>Evolutionary origin and ecological implication of a unique nif island in free-living Bradyrhizobium lineages.</title>
        <authorList>
            <person name="Tao J."/>
        </authorList>
    </citation>
    <scope>NUCLEOTIDE SEQUENCE [LARGE SCALE GENOMIC DNA]</scope>
    <source>
        <strain evidence="2">SZCCT0434</strain>
    </source>
</reference>
<organism evidence="1 2">
    <name type="scientific">Bradyrhizobium jicamae</name>
    <dbReference type="NCBI Taxonomy" id="280332"/>
    <lineage>
        <taxon>Bacteria</taxon>
        <taxon>Pseudomonadati</taxon>
        <taxon>Pseudomonadota</taxon>
        <taxon>Alphaproteobacteria</taxon>
        <taxon>Hyphomicrobiales</taxon>
        <taxon>Nitrobacteraceae</taxon>
        <taxon>Bradyrhizobium</taxon>
    </lineage>
</organism>
<dbReference type="EMBL" id="JAFCJH010000082">
    <property type="protein sequence ID" value="MBR0801451.1"/>
    <property type="molecule type" value="Genomic_DNA"/>
</dbReference>
<dbReference type="PANTHER" id="PTHR39441">
    <property type="entry name" value="DUF2252 DOMAIN-CONTAINING PROTEIN"/>
    <property type="match status" value="1"/>
</dbReference>
<evidence type="ECO:0000313" key="1">
    <source>
        <dbReference type="EMBL" id="MBR0801451.1"/>
    </source>
</evidence>
<protein>
    <submittedName>
        <fullName evidence="1">DUF2252 family protein</fullName>
    </submittedName>
</protein>
<dbReference type="RefSeq" id="WP_212399612.1">
    <property type="nucleotide sequence ID" value="NZ_JAFCJH010000082.1"/>
</dbReference>
<comment type="caution">
    <text evidence="1">The sequence shown here is derived from an EMBL/GenBank/DDBJ whole genome shotgun (WGS) entry which is preliminary data.</text>
</comment>
<proteinExistence type="predicted"/>
<keyword evidence="2" id="KW-1185">Reference proteome</keyword>
<dbReference type="PANTHER" id="PTHR39441:SF1">
    <property type="entry name" value="DUF2252 DOMAIN-CONTAINING PROTEIN"/>
    <property type="match status" value="1"/>
</dbReference>
<dbReference type="SUPFAM" id="SSF56112">
    <property type="entry name" value="Protein kinase-like (PK-like)"/>
    <property type="match status" value="1"/>
</dbReference>
<dbReference type="InterPro" id="IPR018721">
    <property type="entry name" value="DUF2252"/>
</dbReference>
<evidence type="ECO:0000313" key="2">
    <source>
        <dbReference type="Proteomes" id="UP001315278"/>
    </source>
</evidence>
<dbReference type="Proteomes" id="UP001315278">
    <property type="component" value="Unassembled WGS sequence"/>
</dbReference>
<gene>
    <name evidence="1" type="ORF">JQ615_39520</name>
</gene>